<comment type="caution">
    <text evidence="1">The sequence shown here is derived from an EMBL/GenBank/DDBJ whole genome shotgun (WGS) entry which is preliminary data.</text>
</comment>
<protein>
    <submittedName>
        <fullName evidence="1">Uncharacterized protein</fullName>
    </submittedName>
</protein>
<dbReference type="SUPFAM" id="SSF52047">
    <property type="entry name" value="RNI-like"/>
    <property type="match status" value="1"/>
</dbReference>
<keyword evidence="2" id="KW-1185">Reference proteome</keyword>
<proteinExistence type="predicted"/>
<reference evidence="1" key="1">
    <citation type="submission" date="2023-03" db="EMBL/GenBank/DDBJ databases">
        <title>Massive genome expansion in bonnet fungi (Mycena s.s.) driven by repeated elements and novel gene families across ecological guilds.</title>
        <authorList>
            <consortium name="Lawrence Berkeley National Laboratory"/>
            <person name="Harder C.B."/>
            <person name="Miyauchi S."/>
            <person name="Viragh M."/>
            <person name="Kuo A."/>
            <person name="Thoen E."/>
            <person name="Andreopoulos B."/>
            <person name="Lu D."/>
            <person name="Skrede I."/>
            <person name="Drula E."/>
            <person name="Henrissat B."/>
            <person name="Morin E."/>
            <person name="Kohler A."/>
            <person name="Barry K."/>
            <person name="LaButti K."/>
            <person name="Morin E."/>
            <person name="Salamov A."/>
            <person name="Lipzen A."/>
            <person name="Mereny Z."/>
            <person name="Hegedus B."/>
            <person name="Baldrian P."/>
            <person name="Stursova M."/>
            <person name="Weitz H."/>
            <person name="Taylor A."/>
            <person name="Grigoriev I.V."/>
            <person name="Nagy L.G."/>
            <person name="Martin F."/>
            <person name="Kauserud H."/>
        </authorList>
    </citation>
    <scope>NUCLEOTIDE SEQUENCE</scope>
    <source>
        <strain evidence="1">CBHHK200</strain>
    </source>
</reference>
<name>A0AAD6S7L8_9AGAR</name>
<dbReference type="EMBL" id="JARJCM010000204">
    <property type="protein sequence ID" value="KAJ7022714.1"/>
    <property type="molecule type" value="Genomic_DNA"/>
</dbReference>
<organism evidence="1 2">
    <name type="scientific">Mycena alexandri</name>
    <dbReference type="NCBI Taxonomy" id="1745969"/>
    <lineage>
        <taxon>Eukaryota</taxon>
        <taxon>Fungi</taxon>
        <taxon>Dikarya</taxon>
        <taxon>Basidiomycota</taxon>
        <taxon>Agaricomycotina</taxon>
        <taxon>Agaricomycetes</taxon>
        <taxon>Agaricomycetidae</taxon>
        <taxon>Agaricales</taxon>
        <taxon>Marasmiineae</taxon>
        <taxon>Mycenaceae</taxon>
        <taxon>Mycena</taxon>
    </lineage>
</organism>
<accession>A0AAD6S7L8</accession>
<dbReference type="InterPro" id="IPR032675">
    <property type="entry name" value="LRR_dom_sf"/>
</dbReference>
<gene>
    <name evidence="1" type="ORF">C8F04DRAFT_1272300</name>
</gene>
<dbReference type="Gene3D" id="3.80.10.10">
    <property type="entry name" value="Ribonuclease Inhibitor"/>
    <property type="match status" value="1"/>
</dbReference>
<evidence type="ECO:0000313" key="1">
    <source>
        <dbReference type="EMBL" id="KAJ7022714.1"/>
    </source>
</evidence>
<evidence type="ECO:0000313" key="2">
    <source>
        <dbReference type="Proteomes" id="UP001218188"/>
    </source>
</evidence>
<sequence length="583" mass="64344">MAALSTNHRGDAGVRVELERFLTEVEGQPLGVECAPRRDLVVTPLALSDPALDAVWREISGLVNLMRLLPADLWHAEDLSADSQPTSCMTRETVAADWTRFLAHARRVREFTFEDFDGRRPSHRPPWNTQIFGDNTVLRHLQQQCPEPYILPGLLKLLWYHESPPSLLDTFPRSVELLESKAPIVTSLTIYSPSDAATEVVDAVSLAVLPFDHLSRLPMLQDFGFSLSSTVSSPEASSPTFPGLTELIVRPQCQASLLCSLLEGISSTQLGRIWWQINETDPNGILSVVTVLADHCSQDALESVSISASWELLGTPLAESLRIIALEPLLTLGNLTELHLSIFWLDLGNEDLEEIAINLPFLTTLNLGSAGLVLPCRITPSGLIPLLRHCALKFLGIVVDFGDNVPESEFILPHIRPRALTRNARRLHWLDFGNSKIGTAKIEATAAFLSELVPRVETLTAWTKFYGVKWPTFTVNAHFMNNLQTIGTAGKDSISENGLNVLKGRRSVPVSVTRPAQNAEERLQVFLESVLVLVFIQVADAIVESSSGLESELGIFAGRSFSRMREIKIYDDARNTAVRAASK</sequence>
<dbReference type="AlphaFoldDB" id="A0AAD6S7L8"/>
<dbReference type="Proteomes" id="UP001218188">
    <property type="component" value="Unassembled WGS sequence"/>
</dbReference>